<comment type="caution">
    <text evidence="2">The sequence shown here is derived from an EMBL/GenBank/DDBJ whole genome shotgun (WGS) entry which is preliminary data.</text>
</comment>
<feature type="compositionally biased region" description="Acidic residues" evidence="1">
    <location>
        <begin position="177"/>
        <end position="187"/>
    </location>
</feature>
<gene>
    <name evidence="2" type="ORF">CRG98_036949</name>
</gene>
<evidence type="ECO:0000313" key="2">
    <source>
        <dbReference type="EMBL" id="PKI42667.1"/>
    </source>
</evidence>
<dbReference type="EMBL" id="PGOL01003139">
    <property type="protein sequence ID" value="PKI42667.1"/>
    <property type="molecule type" value="Genomic_DNA"/>
</dbReference>
<protein>
    <submittedName>
        <fullName evidence="2">Uncharacterized protein</fullName>
    </submittedName>
</protein>
<organism evidence="2 3">
    <name type="scientific">Punica granatum</name>
    <name type="common">Pomegranate</name>
    <dbReference type="NCBI Taxonomy" id="22663"/>
    <lineage>
        <taxon>Eukaryota</taxon>
        <taxon>Viridiplantae</taxon>
        <taxon>Streptophyta</taxon>
        <taxon>Embryophyta</taxon>
        <taxon>Tracheophyta</taxon>
        <taxon>Spermatophyta</taxon>
        <taxon>Magnoliopsida</taxon>
        <taxon>eudicotyledons</taxon>
        <taxon>Gunneridae</taxon>
        <taxon>Pentapetalae</taxon>
        <taxon>rosids</taxon>
        <taxon>malvids</taxon>
        <taxon>Myrtales</taxon>
        <taxon>Lythraceae</taxon>
        <taxon>Punica</taxon>
    </lineage>
</organism>
<name>A0A2I0IFA9_PUNGR</name>
<feature type="compositionally biased region" description="Basic and acidic residues" evidence="1">
    <location>
        <begin position="167"/>
        <end position="176"/>
    </location>
</feature>
<feature type="region of interest" description="Disordered" evidence="1">
    <location>
        <begin position="167"/>
        <end position="187"/>
    </location>
</feature>
<accession>A0A2I0IFA9</accession>
<evidence type="ECO:0000256" key="1">
    <source>
        <dbReference type="SAM" id="MobiDB-lite"/>
    </source>
</evidence>
<reference evidence="2 3" key="1">
    <citation type="submission" date="2017-11" db="EMBL/GenBank/DDBJ databases">
        <title>De-novo sequencing of pomegranate (Punica granatum L.) genome.</title>
        <authorList>
            <person name="Akparov Z."/>
            <person name="Amiraslanov A."/>
            <person name="Hajiyeva S."/>
            <person name="Abbasov M."/>
            <person name="Kaur K."/>
            <person name="Hamwieh A."/>
            <person name="Solovyev V."/>
            <person name="Salamov A."/>
            <person name="Braich B."/>
            <person name="Kosarev P."/>
            <person name="Mahmoud A."/>
            <person name="Hajiyev E."/>
            <person name="Babayeva S."/>
            <person name="Izzatullayeva V."/>
            <person name="Mammadov A."/>
            <person name="Mammadov A."/>
            <person name="Sharifova S."/>
            <person name="Ojaghi J."/>
            <person name="Eynullazada K."/>
            <person name="Bayramov B."/>
            <person name="Abdulazimova A."/>
            <person name="Shahmuradov I."/>
        </authorList>
    </citation>
    <scope>NUCLEOTIDE SEQUENCE [LARGE SCALE GENOMIC DNA]</scope>
    <source>
        <strain evidence="3">cv. AG2017</strain>
        <tissue evidence="2">Leaf</tissue>
    </source>
</reference>
<keyword evidence="3" id="KW-1185">Reference proteome</keyword>
<dbReference type="AlphaFoldDB" id="A0A2I0IFA9"/>
<evidence type="ECO:0000313" key="3">
    <source>
        <dbReference type="Proteomes" id="UP000233551"/>
    </source>
</evidence>
<proteinExistence type="predicted"/>
<sequence>MEKEENEIESDGESWGVKRPGEWVGFVVSKEWAPPSEYARLNREEERSFGDENSSGSMVSYLCVSLVARSRLPLAALEGEPTRGISLLRLLMTGLIVSDFSLLPPADSTSFNGRSTTCFFGQASLSTFRASIHLLRLAELRLLIMESPSCSFLKKHGTVDDLELPEKDEFDTLHDDDVGDDEDLNEI</sequence>
<dbReference type="Proteomes" id="UP000233551">
    <property type="component" value="Unassembled WGS sequence"/>
</dbReference>